<dbReference type="Proteomes" id="UP001054889">
    <property type="component" value="Unassembled WGS sequence"/>
</dbReference>
<evidence type="ECO:0000313" key="1">
    <source>
        <dbReference type="EMBL" id="GJN36529.1"/>
    </source>
</evidence>
<evidence type="ECO:0000313" key="2">
    <source>
        <dbReference type="Proteomes" id="UP001054889"/>
    </source>
</evidence>
<reference evidence="1" key="1">
    <citation type="journal article" date="2018" name="DNA Res.">
        <title>Multiple hybrid de novo genome assembly of finger millet, an orphan allotetraploid crop.</title>
        <authorList>
            <person name="Hatakeyama M."/>
            <person name="Aluri S."/>
            <person name="Balachadran M.T."/>
            <person name="Sivarajan S.R."/>
            <person name="Patrignani A."/>
            <person name="Gruter S."/>
            <person name="Poveda L."/>
            <person name="Shimizu-Inatsugi R."/>
            <person name="Baeten J."/>
            <person name="Francoijs K.J."/>
            <person name="Nataraja K.N."/>
            <person name="Reddy Y.A.N."/>
            <person name="Phadnis S."/>
            <person name="Ravikumar R.L."/>
            <person name="Schlapbach R."/>
            <person name="Sreeman S.M."/>
            <person name="Shimizu K.K."/>
        </authorList>
    </citation>
    <scope>NUCLEOTIDE SEQUENCE</scope>
</reference>
<name>A0AAV5FNV7_ELECO</name>
<proteinExistence type="predicted"/>
<protein>
    <submittedName>
        <fullName evidence="1">Uncharacterized protein</fullName>
    </submittedName>
</protein>
<comment type="caution">
    <text evidence="1">The sequence shown here is derived from an EMBL/GenBank/DDBJ whole genome shotgun (WGS) entry which is preliminary data.</text>
</comment>
<sequence>MLTTHACACNPQRVENGGVPVCPLVTGSVGAGNIAAVVAPLPPVEDGGSVACLPSAKVAGHGVLSTSEAMELEHEWGLGFLSTVVEGEASRIQQRLWSLRMDGEWT</sequence>
<gene>
    <name evidence="1" type="primary">gb25398</name>
    <name evidence="1" type="ORF">PR202_gb25398</name>
</gene>
<organism evidence="1 2">
    <name type="scientific">Eleusine coracana subsp. coracana</name>
    <dbReference type="NCBI Taxonomy" id="191504"/>
    <lineage>
        <taxon>Eukaryota</taxon>
        <taxon>Viridiplantae</taxon>
        <taxon>Streptophyta</taxon>
        <taxon>Embryophyta</taxon>
        <taxon>Tracheophyta</taxon>
        <taxon>Spermatophyta</taxon>
        <taxon>Magnoliopsida</taxon>
        <taxon>Liliopsida</taxon>
        <taxon>Poales</taxon>
        <taxon>Poaceae</taxon>
        <taxon>PACMAD clade</taxon>
        <taxon>Chloridoideae</taxon>
        <taxon>Cynodonteae</taxon>
        <taxon>Eleusininae</taxon>
        <taxon>Eleusine</taxon>
    </lineage>
</organism>
<keyword evidence="2" id="KW-1185">Reference proteome</keyword>
<accession>A0AAV5FNV7</accession>
<reference evidence="1" key="2">
    <citation type="submission" date="2021-12" db="EMBL/GenBank/DDBJ databases">
        <title>Resequencing data analysis of finger millet.</title>
        <authorList>
            <person name="Hatakeyama M."/>
            <person name="Aluri S."/>
            <person name="Balachadran M.T."/>
            <person name="Sivarajan S.R."/>
            <person name="Poveda L."/>
            <person name="Shimizu-Inatsugi R."/>
            <person name="Schlapbach R."/>
            <person name="Sreeman S.M."/>
            <person name="Shimizu K.K."/>
        </authorList>
    </citation>
    <scope>NUCLEOTIDE SEQUENCE</scope>
</reference>
<dbReference type="AlphaFoldDB" id="A0AAV5FNV7"/>
<dbReference type="EMBL" id="BQKI01000089">
    <property type="protein sequence ID" value="GJN36529.1"/>
    <property type="molecule type" value="Genomic_DNA"/>
</dbReference>